<dbReference type="PANTHER" id="PTHR23150:SF19">
    <property type="entry name" value="FORMYLGLYCINE-GENERATING ENZYME"/>
    <property type="match status" value="1"/>
</dbReference>
<evidence type="ECO:0000259" key="2">
    <source>
        <dbReference type="Pfam" id="PF03781"/>
    </source>
</evidence>
<dbReference type="AlphaFoldDB" id="A6GAQ2"/>
<protein>
    <recommendedName>
        <fullName evidence="2">Sulfatase-modifying factor enzyme-like domain-containing protein</fullName>
    </recommendedName>
</protein>
<gene>
    <name evidence="3" type="ORF">PPSIR1_19764</name>
</gene>
<comment type="caution">
    <text evidence="3">The sequence shown here is derived from an EMBL/GenBank/DDBJ whole genome shotgun (WGS) entry which is preliminary data.</text>
</comment>
<organism evidence="3 4">
    <name type="scientific">Plesiocystis pacifica SIR-1</name>
    <dbReference type="NCBI Taxonomy" id="391625"/>
    <lineage>
        <taxon>Bacteria</taxon>
        <taxon>Pseudomonadati</taxon>
        <taxon>Myxococcota</taxon>
        <taxon>Polyangia</taxon>
        <taxon>Nannocystales</taxon>
        <taxon>Nannocystaceae</taxon>
        <taxon>Plesiocystis</taxon>
    </lineage>
</organism>
<dbReference type="GO" id="GO:0120147">
    <property type="term" value="F:formylglycine-generating oxidase activity"/>
    <property type="evidence" value="ECO:0007669"/>
    <property type="project" value="TreeGrafter"/>
</dbReference>
<dbReference type="InterPro" id="IPR042095">
    <property type="entry name" value="SUMF_sf"/>
</dbReference>
<reference evidence="3 4" key="1">
    <citation type="submission" date="2007-06" db="EMBL/GenBank/DDBJ databases">
        <authorList>
            <person name="Shimkets L."/>
            <person name="Ferriera S."/>
            <person name="Johnson J."/>
            <person name="Kravitz S."/>
            <person name="Beeson K."/>
            <person name="Sutton G."/>
            <person name="Rogers Y.-H."/>
            <person name="Friedman R."/>
            <person name="Frazier M."/>
            <person name="Venter J.C."/>
        </authorList>
    </citation>
    <scope>NUCLEOTIDE SEQUENCE [LARGE SCALE GENOMIC DNA]</scope>
    <source>
        <strain evidence="3 4">SIR-1</strain>
    </source>
</reference>
<name>A6GAQ2_9BACT</name>
<dbReference type="eggNOG" id="COG1262">
    <property type="taxonomic scope" value="Bacteria"/>
</dbReference>
<dbReference type="EMBL" id="ABCS01000052">
    <property type="protein sequence ID" value="EDM77114.1"/>
    <property type="molecule type" value="Genomic_DNA"/>
</dbReference>
<feature type="region of interest" description="Disordered" evidence="1">
    <location>
        <begin position="22"/>
        <end position="49"/>
    </location>
</feature>
<dbReference type="InterPro" id="IPR005532">
    <property type="entry name" value="SUMF_dom"/>
</dbReference>
<feature type="domain" description="Sulfatase-modifying factor enzyme-like" evidence="2">
    <location>
        <begin position="83"/>
        <end position="310"/>
    </location>
</feature>
<dbReference type="SUPFAM" id="SSF56436">
    <property type="entry name" value="C-type lectin-like"/>
    <property type="match status" value="1"/>
</dbReference>
<evidence type="ECO:0000313" key="3">
    <source>
        <dbReference type="EMBL" id="EDM77114.1"/>
    </source>
</evidence>
<evidence type="ECO:0000256" key="1">
    <source>
        <dbReference type="SAM" id="MobiDB-lite"/>
    </source>
</evidence>
<sequence length="320" mass="34213">MILLVSALAWAWACNMPSATLELPPERPSAPPPKKTEPKAAVADAGPITNARLPVPGGVGALGSRAEDIDGIMALCERFEDDCERHWFDSEAPQEFVEVAAFEIDRLEVTNAEYEGCVVAGACTARALGACKGYGEDLERGPGGGPVPVEGWDMATPERVRDFTGPSQPAVCVTPDEAEDYCRFAGGRLPDRAQWEVAAHGRTNRIWPWGNEEPTCAHATFASARGGMGCGAWATRSVGTTQGYPSPHGALDMAGNAAEWVRPHDEPPGASGEFEIRGGHWATEPVYLRCAERGHFATDFRGIYVGFRCAYPPDGAKSGR</sequence>
<dbReference type="STRING" id="391625.PPSIR1_19764"/>
<proteinExistence type="predicted"/>
<dbReference type="InterPro" id="IPR016187">
    <property type="entry name" value="CTDL_fold"/>
</dbReference>
<evidence type="ECO:0000313" key="4">
    <source>
        <dbReference type="Proteomes" id="UP000005801"/>
    </source>
</evidence>
<dbReference type="InterPro" id="IPR051043">
    <property type="entry name" value="Sulfatase_Mod_Factor_Kinase"/>
</dbReference>
<dbReference type="PANTHER" id="PTHR23150">
    <property type="entry name" value="SULFATASE MODIFYING FACTOR 1, 2"/>
    <property type="match status" value="1"/>
</dbReference>
<dbReference type="Pfam" id="PF03781">
    <property type="entry name" value="FGE-sulfatase"/>
    <property type="match status" value="1"/>
</dbReference>
<accession>A6GAQ2</accession>
<dbReference type="Gene3D" id="3.90.1580.10">
    <property type="entry name" value="paralog of FGE (formylglycine-generating enzyme)"/>
    <property type="match status" value="1"/>
</dbReference>
<dbReference type="Proteomes" id="UP000005801">
    <property type="component" value="Unassembled WGS sequence"/>
</dbReference>
<keyword evidence="4" id="KW-1185">Reference proteome</keyword>